<evidence type="ECO:0000256" key="2">
    <source>
        <dbReference type="ARBA" id="ARBA00004541"/>
    </source>
</evidence>
<organism evidence="6 7">
    <name type="scientific">Caerostris darwini</name>
    <dbReference type="NCBI Taxonomy" id="1538125"/>
    <lineage>
        <taxon>Eukaryota</taxon>
        <taxon>Metazoa</taxon>
        <taxon>Ecdysozoa</taxon>
        <taxon>Arthropoda</taxon>
        <taxon>Chelicerata</taxon>
        <taxon>Arachnida</taxon>
        <taxon>Araneae</taxon>
        <taxon>Araneomorphae</taxon>
        <taxon>Entelegynae</taxon>
        <taxon>Araneoidea</taxon>
        <taxon>Araneidae</taxon>
        <taxon>Caerostris</taxon>
    </lineage>
</organism>
<proteinExistence type="predicted"/>
<dbReference type="InterPro" id="IPR040057">
    <property type="entry name" value="Spe-39"/>
</dbReference>
<dbReference type="GO" id="GO:0007034">
    <property type="term" value="P:vacuolar transport"/>
    <property type="evidence" value="ECO:0007669"/>
    <property type="project" value="TreeGrafter"/>
</dbReference>
<evidence type="ECO:0000313" key="6">
    <source>
        <dbReference type="EMBL" id="GIY05029.1"/>
    </source>
</evidence>
<dbReference type="EMBL" id="BPLQ01004024">
    <property type="protein sequence ID" value="GIY05029.1"/>
    <property type="molecule type" value="Genomic_DNA"/>
</dbReference>
<evidence type="ECO:0000256" key="1">
    <source>
        <dbReference type="ARBA" id="ARBA00004412"/>
    </source>
</evidence>
<accession>A0AAV4Q6M9</accession>
<gene>
    <name evidence="6" type="primary">vipas39</name>
    <name evidence="6" type="ORF">CDAR_464631</name>
</gene>
<keyword evidence="5" id="KW-0968">Cytoplasmic vesicle</keyword>
<dbReference type="Proteomes" id="UP001054837">
    <property type="component" value="Unassembled WGS sequence"/>
</dbReference>
<comment type="subcellular location">
    <subcellularLocation>
        <location evidence="2">Cytoplasmic vesicle</location>
    </subcellularLocation>
    <subcellularLocation>
        <location evidence="1">Early endosome</location>
    </subcellularLocation>
    <subcellularLocation>
        <location evidence="3">Late endosome</location>
    </subcellularLocation>
</comment>
<protein>
    <submittedName>
        <fullName evidence="6">Spermatogenesis-defective protein 39</fullName>
    </submittedName>
</protein>
<dbReference type="PROSITE" id="PS51257">
    <property type="entry name" value="PROKAR_LIPOPROTEIN"/>
    <property type="match status" value="1"/>
</dbReference>
<dbReference type="PANTHER" id="PTHR13364:SF6">
    <property type="entry name" value="SPERMATOGENESIS-DEFECTIVE PROTEIN 39 HOMOLOG"/>
    <property type="match status" value="1"/>
</dbReference>
<sequence length="506" mass="58212">MDYLKTLVNPLGKGLHRNWHSRNHPVCNVTAGCICCRGRKNSVMALKQPSEDSSLENFQRLSDDDYWGSAHKGFDFSEGSSQSSLSSVSLTLRKNDDLNQYDLLRYDGLNEVAENKTPSEELLTSHIYTAEEVKQAQKLVENLNPLELPLKVSKGNFEKKTLSAVETVRNIILGLEYNLTSFKGRREKIELMHAAVESHDGNAILVVVMFLKNTLKKSIFQKEIGLFPDAVNMYLSYLYEDHEIDELTNMLLLLNKPDDAAMLKYDFAILVQDPNRKMKIIENCLNTHFTCGSVHRFYQESVWEHKICLEDQIVLKDHKVSSEENSPTTAEIFTYLTGKTDLLDSSVTCNLIFSLLYFVNVAKIAFINAENLKARYKLSQKQYTWCALRTFAATKKWSNIEELFLSKSWLGKVKMRPCISYVQILGSLSKHKAPPEVLKTYINNFHKEDRKIFYAKKYKCYSVVIEILKKNRDRLGLIEIKGSLPRHSIEFCTITTILNENINWRN</sequence>
<evidence type="ECO:0000256" key="4">
    <source>
        <dbReference type="ARBA" id="ARBA00022753"/>
    </source>
</evidence>
<name>A0AAV4Q6M9_9ARAC</name>
<dbReference type="GO" id="GO:0006886">
    <property type="term" value="P:intracellular protein transport"/>
    <property type="evidence" value="ECO:0007669"/>
    <property type="project" value="TreeGrafter"/>
</dbReference>
<comment type="caution">
    <text evidence="6">The sequence shown here is derived from an EMBL/GenBank/DDBJ whole genome shotgun (WGS) entry which is preliminary data.</text>
</comment>
<evidence type="ECO:0000313" key="7">
    <source>
        <dbReference type="Proteomes" id="UP001054837"/>
    </source>
</evidence>
<dbReference type="PANTHER" id="PTHR13364">
    <property type="entry name" value="DEFECTIVE SPERMATOGENESIS PROTEIN 39"/>
    <property type="match status" value="1"/>
</dbReference>
<keyword evidence="4" id="KW-0967">Endosome</keyword>
<reference evidence="6 7" key="1">
    <citation type="submission" date="2021-06" db="EMBL/GenBank/DDBJ databases">
        <title>Caerostris darwini draft genome.</title>
        <authorList>
            <person name="Kono N."/>
            <person name="Arakawa K."/>
        </authorList>
    </citation>
    <scope>NUCLEOTIDE SEQUENCE [LARGE SCALE GENOMIC DNA]</scope>
</reference>
<dbReference type="AlphaFoldDB" id="A0AAV4Q6M9"/>
<evidence type="ECO:0000256" key="3">
    <source>
        <dbReference type="ARBA" id="ARBA00004603"/>
    </source>
</evidence>
<dbReference type="GO" id="GO:0005770">
    <property type="term" value="C:late endosome"/>
    <property type="evidence" value="ECO:0007669"/>
    <property type="project" value="UniProtKB-SubCell"/>
</dbReference>
<dbReference type="GO" id="GO:0005769">
    <property type="term" value="C:early endosome"/>
    <property type="evidence" value="ECO:0007669"/>
    <property type="project" value="UniProtKB-SubCell"/>
</dbReference>
<evidence type="ECO:0000256" key="5">
    <source>
        <dbReference type="ARBA" id="ARBA00023329"/>
    </source>
</evidence>
<keyword evidence="7" id="KW-1185">Reference proteome</keyword>